<feature type="coiled-coil region" evidence="5">
    <location>
        <begin position="550"/>
        <end position="967"/>
    </location>
</feature>
<dbReference type="PANTHER" id="PTHR18905:SF11">
    <property type="entry name" value="NINEIN"/>
    <property type="match status" value="1"/>
</dbReference>
<feature type="domain" description="EF-hand" evidence="8">
    <location>
        <begin position="9"/>
        <end position="44"/>
    </location>
</feature>
<sequence>MDDAQEQDHYEERLKEVFNSFDTSGCGSLCPEELSDLCQSLHLDDATPALLHTLLQNQDRLTARVDFDQFKNALILSPEIQPKFVKGSKRYGRRSTPEFIDRSVFQKIDFILMLFRKLSPSLIMCAGQMHLWNPDEPSTPRGSIVPLSSHLEERLHEACEELGISWDRCAGHTDLLALCEHLGLEITGDVLLSLTGDGVMNVQEFVSRVVNHNTPPTPSASTPYRQLKRHHSTQPFDEGGRRIATPSALTSTIGMRLFSSLDDGTGFTPVEYILDAWIEEGIENSTEILQALNFNLEGKLSLSDLTMALENELLVTKNGIHQAALASFKAEIRHLLECVDRELREKEKIRSDLEKAEKLKTQLATEVDEHHSAIEHTNNLKLRWTRSSQQAGLQREELEAEIEKIREDESFLRDHLSISVKENRRLEMELLDSTEKLVEAQSQITKLQTSLDNIMKEKFGDLDPGSADFFLQEERIKQLRSSYEAQCRELQDRIDELQSELQEFHSLGRVHQPCHKPLSEELESKSPGMESDPGIGSEDVQPFSMSLEAEMMLEQLKEQHLQEMEELRNQLESKVGHMYHLEEQLKTLEEQQAEMDKNLHTEIEELKKLHAIEIKKLEEEHVELSDAKLEEERNKLQEEKAELERRLLDDYKRQRELLQQSHEDELRAKLEEAKLRFEKERDEIVQRLTEQWQTERAQLDEQNNESLQVLLEEEMLRLVKEQEEKERKLREQWETERAQLQIKEVEDRFSGDQESVAERFQADILKLEQHYQSELKELSDSHVEQKLHWEAQIQKALEEVEEQRRMAEEAVEQERERLNQEWTKERHELKSIHNEKVEELMIKNKLLQNELDDFVGAAQTKEIELSRQLNDLHTRLQESMETKDELLAQSENKALQSELLLNQTVEDFKQERAELLSKQSELETKYNELLIISERQITERIQLLTERDDLKMKIEELEMLLRQAAVDFDLERKELQEHVSVLEEKLKDNPDREELIAERDLLIRRIKEIKQLLNHREDEYKPQDVPTSDCGSSSHEDEPCHETVVDPSVLEETGDPGVEGAEVSCLPNNSYHHKQEVQDSGSERLTAEIKDEHADCAHDSPEHLDEDGDCEDQDCSLPKLQALYNTATEENILLHEKISLLQQKTEILENLLAHNSEKAKTGHQVLEENYSLKVKMILLMEHVRELEMKALKMTALQIRYEDCMCENAKLKDQNSELEQRVWSLESRMNIFPDFQDQQISLMDEISRMREENGKLSELFGELERQYETLSAVHPEEEDLLDLTSQLEVKVQACFVVFGLKINQTLIVSFTIFTTLLLSVSGQNLLLFFLSRSRQWMKLFRLRNHQSARLKSDVRVLQKEKDSLKHEVAVLHKQLQNANDKNHVLEMALHSSGLQNQSKKKYRDEMSRLMEQEQQLLRQENERLQAEMRNIKGDLVQSREKVRQLDATVASLKQHKQQSQSSLLKALEQENAALKQELEAQKELTKVGKTILNVLNLNLTKHGDFVHGDFYSPIFLILYMCIGFRTVKLDKDTQSWRALSKKMRHSKPKWLDCLHSC</sequence>
<evidence type="ECO:0000256" key="1">
    <source>
        <dbReference type="ARBA" id="ARBA00004300"/>
    </source>
</evidence>
<feature type="coiled-coil region" evidence="5">
    <location>
        <begin position="1193"/>
        <end position="1265"/>
    </location>
</feature>
<dbReference type="GO" id="GO:0051642">
    <property type="term" value="P:centrosome localization"/>
    <property type="evidence" value="ECO:0007669"/>
    <property type="project" value="TreeGrafter"/>
</dbReference>
<dbReference type="GO" id="GO:0005814">
    <property type="term" value="C:centriole"/>
    <property type="evidence" value="ECO:0007669"/>
    <property type="project" value="TreeGrafter"/>
</dbReference>
<feature type="compositionally biased region" description="Polar residues" evidence="6">
    <location>
        <begin position="211"/>
        <end position="224"/>
    </location>
</feature>
<keyword evidence="5" id="KW-0175">Coiled coil</keyword>
<keyword evidence="2" id="KW-0963">Cytoplasm</keyword>
<evidence type="ECO:0000256" key="3">
    <source>
        <dbReference type="ARBA" id="ARBA00022553"/>
    </source>
</evidence>
<dbReference type="GO" id="GO:0005509">
    <property type="term" value="F:calcium ion binding"/>
    <property type="evidence" value="ECO:0007669"/>
    <property type="project" value="InterPro"/>
</dbReference>
<evidence type="ECO:0000256" key="7">
    <source>
        <dbReference type="SAM" id="Phobius"/>
    </source>
</evidence>
<evidence type="ECO:0000313" key="10">
    <source>
        <dbReference type="Proteomes" id="UP000314980"/>
    </source>
</evidence>
<dbReference type="PROSITE" id="PS50222">
    <property type="entry name" value="EF_HAND_2"/>
    <property type="match status" value="1"/>
</dbReference>
<evidence type="ECO:0000256" key="4">
    <source>
        <dbReference type="ARBA" id="ARBA00023212"/>
    </source>
</evidence>
<dbReference type="STRING" id="8187.ENSLCAP00010052715"/>
<reference evidence="9" key="3">
    <citation type="submission" date="2025-09" db="UniProtKB">
        <authorList>
            <consortium name="Ensembl"/>
        </authorList>
    </citation>
    <scope>IDENTIFICATION</scope>
</reference>
<dbReference type="GO" id="GO:0097431">
    <property type="term" value="C:mitotic spindle pole"/>
    <property type="evidence" value="ECO:0007669"/>
    <property type="project" value="TreeGrafter"/>
</dbReference>
<keyword evidence="7" id="KW-0472">Membrane</keyword>
<reference evidence="10" key="1">
    <citation type="submission" date="2015-09" db="EMBL/GenBank/DDBJ databases">
        <authorList>
            <person name="Sai Rama Sridatta P."/>
        </authorList>
    </citation>
    <scope>NUCLEOTIDE SEQUENCE [LARGE SCALE GENOMIC DNA]</scope>
</reference>
<dbReference type="GO" id="GO:0034454">
    <property type="term" value="P:microtubule anchoring at centrosome"/>
    <property type="evidence" value="ECO:0007669"/>
    <property type="project" value="TreeGrafter"/>
</dbReference>
<proteinExistence type="predicted"/>
<keyword evidence="3" id="KW-0597">Phosphoprotein</keyword>
<dbReference type="Ensembl" id="ENSLCAT00010054076.1">
    <property type="protein sequence ID" value="ENSLCAP00010052715.1"/>
    <property type="gene ID" value="ENSLCAG00010024526.1"/>
</dbReference>
<dbReference type="InParanoid" id="A0A4W6FQC4"/>
<feature type="transmembrane region" description="Helical" evidence="7">
    <location>
        <begin position="1305"/>
        <end position="1329"/>
    </location>
</feature>
<dbReference type="Proteomes" id="UP000314980">
    <property type="component" value="Unassembled WGS sequence"/>
</dbReference>
<comment type="subcellular location">
    <subcellularLocation>
        <location evidence="1">Cytoplasm</location>
        <location evidence="1">Cytoskeleton</location>
        <location evidence="1">Microtubule organizing center</location>
        <location evidence="1">Centrosome</location>
    </subcellularLocation>
</comment>
<keyword evidence="10" id="KW-1185">Reference proteome</keyword>
<dbReference type="Gene3D" id="1.10.238.10">
    <property type="entry name" value="EF-hand"/>
    <property type="match status" value="1"/>
</dbReference>
<keyword evidence="4" id="KW-0206">Cytoskeleton</keyword>
<dbReference type="InterPro" id="IPR002048">
    <property type="entry name" value="EF_hand_dom"/>
</dbReference>
<feature type="region of interest" description="Disordered" evidence="6">
    <location>
        <begin position="1017"/>
        <end position="1042"/>
    </location>
</feature>
<organism evidence="9 10">
    <name type="scientific">Lates calcarifer</name>
    <name type="common">Barramundi</name>
    <name type="synonym">Holocentrus calcarifer</name>
    <dbReference type="NCBI Taxonomy" id="8187"/>
    <lineage>
        <taxon>Eukaryota</taxon>
        <taxon>Metazoa</taxon>
        <taxon>Chordata</taxon>
        <taxon>Craniata</taxon>
        <taxon>Vertebrata</taxon>
        <taxon>Euteleostomi</taxon>
        <taxon>Actinopterygii</taxon>
        <taxon>Neopterygii</taxon>
        <taxon>Teleostei</taxon>
        <taxon>Neoteleostei</taxon>
        <taxon>Acanthomorphata</taxon>
        <taxon>Carangaria</taxon>
        <taxon>Carangaria incertae sedis</taxon>
        <taxon>Centropomidae</taxon>
        <taxon>Lates</taxon>
    </lineage>
</organism>
<evidence type="ECO:0000256" key="6">
    <source>
        <dbReference type="SAM" id="MobiDB-lite"/>
    </source>
</evidence>
<keyword evidence="7" id="KW-1133">Transmembrane helix</keyword>
<evidence type="ECO:0000256" key="5">
    <source>
        <dbReference type="SAM" id="Coils"/>
    </source>
</evidence>
<protein>
    <submittedName>
        <fullName evidence="9">Ninein (GSK3B interacting protein)</fullName>
    </submittedName>
</protein>
<dbReference type="PANTHER" id="PTHR18905">
    <property type="entry name" value="NINEIN"/>
    <property type="match status" value="1"/>
</dbReference>
<dbReference type="GeneTree" id="ENSGT00660000095541"/>
<evidence type="ECO:0000313" key="9">
    <source>
        <dbReference type="Ensembl" id="ENSLCAP00010052715.1"/>
    </source>
</evidence>
<accession>A0A4W6FQC4</accession>
<feature type="coiled-coil region" evidence="5">
    <location>
        <begin position="1346"/>
        <end position="1483"/>
    </location>
</feature>
<dbReference type="GO" id="GO:0097539">
    <property type="term" value="C:ciliary transition fiber"/>
    <property type="evidence" value="ECO:0007669"/>
    <property type="project" value="TreeGrafter"/>
</dbReference>
<evidence type="ECO:0000256" key="2">
    <source>
        <dbReference type="ARBA" id="ARBA00022490"/>
    </source>
</evidence>
<evidence type="ECO:0000259" key="8">
    <source>
        <dbReference type="PROSITE" id="PS50222"/>
    </source>
</evidence>
<reference evidence="9" key="2">
    <citation type="submission" date="2025-08" db="UniProtKB">
        <authorList>
            <consortium name="Ensembl"/>
        </authorList>
    </citation>
    <scope>IDENTIFICATION</scope>
</reference>
<feature type="coiled-coil region" evidence="5">
    <location>
        <begin position="336"/>
        <end position="507"/>
    </location>
</feature>
<dbReference type="GO" id="GO:0000242">
    <property type="term" value="C:pericentriolar material"/>
    <property type="evidence" value="ECO:0007669"/>
    <property type="project" value="TreeGrafter"/>
</dbReference>
<keyword evidence="7" id="KW-0812">Transmembrane</keyword>
<dbReference type="InterPro" id="IPR011992">
    <property type="entry name" value="EF-hand-dom_pair"/>
</dbReference>
<feature type="region of interest" description="Disordered" evidence="6">
    <location>
        <begin position="211"/>
        <end position="242"/>
    </location>
</feature>
<dbReference type="SUPFAM" id="SSF47473">
    <property type="entry name" value="EF-hand"/>
    <property type="match status" value="1"/>
</dbReference>
<dbReference type="GO" id="GO:0090222">
    <property type="term" value="P:centrosome-templated microtubule nucleation"/>
    <property type="evidence" value="ECO:0007669"/>
    <property type="project" value="TreeGrafter"/>
</dbReference>
<name>A0A4W6FQC4_LATCA</name>